<keyword evidence="2" id="KW-0378">Hydrolase</keyword>
<gene>
    <name evidence="5" type="ORF">ACFODU_15520</name>
</gene>
<keyword evidence="2" id="KW-0326">Glycosidase</keyword>
<dbReference type="InterPro" id="IPR013780">
    <property type="entry name" value="Glyco_hydro_b"/>
</dbReference>
<dbReference type="Pfam" id="PF13802">
    <property type="entry name" value="Gal_mutarotas_2"/>
    <property type="match status" value="1"/>
</dbReference>
<dbReference type="Pfam" id="PF17137">
    <property type="entry name" value="DUF5110"/>
    <property type="match status" value="1"/>
</dbReference>
<dbReference type="SUPFAM" id="SSF51011">
    <property type="entry name" value="Glycosyl hydrolase domain"/>
    <property type="match status" value="1"/>
</dbReference>
<evidence type="ECO:0000256" key="2">
    <source>
        <dbReference type="RuleBase" id="RU361185"/>
    </source>
</evidence>
<protein>
    <submittedName>
        <fullName evidence="5">TIM-barrel domain-containing protein</fullName>
    </submittedName>
</protein>
<evidence type="ECO:0000256" key="1">
    <source>
        <dbReference type="ARBA" id="ARBA00007806"/>
    </source>
</evidence>
<evidence type="ECO:0000313" key="6">
    <source>
        <dbReference type="Proteomes" id="UP001595456"/>
    </source>
</evidence>
<dbReference type="InterPro" id="IPR033403">
    <property type="entry name" value="DUF5110"/>
</dbReference>
<reference evidence="6" key="1">
    <citation type="journal article" date="2019" name="Int. J. Syst. Evol. Microbiol.">
        <title>The Global Catalogue of Microorganisms (GCM) 10K type strain sequencing project: providing services to taxonomists for standard genome sequencing and annotation.</title>
        <authorList>
            <consortium name="The Broad Institute Genomics Platform"/>
            <consortium name="The Broad Institute Genome Sequencing Center for Infectious Disease"/>
            <person name="Wu L."/>
            <person name="Ma J."/>
        </authorList>
    </citation>
    <scope>NUCLEOTIDE SEQUENCE [LARGE SCALE GENOMIC DNA]</scope>
    <source>
        <strain evidence="6">KCTC 52607</strain>
    </source>
</reference>
<dbReference type="InterPro" id="IPR048395">
    <property type="entry name" value="Glyco_hydro_31_C"/>
</dbReference>
<name>A0ABV7EBJ4_9SPHN</name>
<dbReference type="SUPFAM" id="SSF56988">
    <property type="entry name" value="Anthrax protective antigen"/>
    <property type="match status" value="1"/>
</dbReference>
<dbReference type="Gene3D" id="2.60.120.380">
    <property type="match status" value="1"/>
</dbReference>
<dbReference type="CDD" id="cd06591">
    <property type="entry name" value="GH31_xylosidase_XylS"/>
    <property type="match status" value="1"/>
</dbReference>
<evidence type="ECO:0000313" key="5">
    <source>
        <dbReference type="EMBL" id="MFC3099206.1"/>
    </source>
</evidence>
<dbReference type="Gene3D" id="3.20.20.80">
    <property type="entry name" value="Glycosidases"/>
    <property type="match status" value="1"/>
</dbReference>
<feature type="domain" description="PA14" evidence="4">
    <location>
        <begin position="205"/>
        <end position="368"/>
    </location>
</feature>
<dbReference type="CDD" id="cd14752">
    <property type="entry name" value="GH31_N"/>
    <property type="match status" value="1"/>
</dbReference>
<comment type="similarity">
    <text evidence="1 2">Belongs to the glycosyl hydrolase 31 family.</text>
</comment>
<feature type="signal peptide" evidence="3">
    <location>
        <begin position="1"/>
        <end position="20"/>
    </location>
</feature>
<evidence type="ECO:0000259" key="4">
    <source>
        <dbReference type="PROSITE" id="PS51820"/>
    </source>
</evidence>
<feature type="chain" id="PRO_5047066853" evidence="3">
    <location>
        <begin position="21"/>
        <end position="933"/>
    </location>
</feature>
<dbReference type="SUPFAM" id="SSF74650">
    <property type="entry name" value="Galactose mutarotase-like"/>
    <property type="match status" value="1"/>
</dbReference>
<dbReference type="InterPro" id="IPR000322">
    <property type="entry name" value="Glyco_hydro_31_TIM"/>
</dbReference>
<dbReference type="Gene3D" id="2.60.40.1760">
    <property type="entry name" value="glycosyl hydrolase (family 31)"/>
    <property type="match status" value="1"/>
</dbReference>
<dbReference type="Pfam" id="PF01055">
    <property type="entry name" value="Glyco_hydro_31_2nd"/>
    <property type="match status" value="1"/>
</dbReference>
<keyword evidence="6" id="KW-1185">Reference proteome</keyword>
<dbReference type="PANTHER" id="PTHR43863:SF2">
    <property type="entry name" value="MALTASE-GLUCOAMYLASE"/>
    <property type="match status" value="1"/>
</dbReference>
<dbReference type="InterPro" id="IPR051816">
    <property type="entry name" value="Glycosyl_Hydrolase_31"/>
</dbReference>
<keyword evidence="3" id="KW-0732">Signal</keyword>
<proteinExistence type="inferred from homology"/>
<dbReference type="InterPro" id="IPR011013">
    <property type="entry name" value="Gal_mutarotase_sf_dom"/>
</dbReference>
<dbReference type="SUPFAM" id="SSF51445">
    <property type="entry name" value="(Trans)glycosidases"/>
    <property type="match status" value="1"/>
</dbReference>
<dbReference type="EMBL" id="JBHRST010000022">
    <property type="protein sequence ID" value="MFC3099206.1"/>
    <property type="molecule type" value="Genomic_DNA"/>
</dbReference>
<dbReference type="InterPro" id="IPR025887">
    <property type="entry name" value="Glyco_hydro_31_N_dom"/>
</dbReference>
<accession>A0ABV7EBJ4</accession>
<evidence type="ECO:0000256" key="3">
    <source>
        <dbReference type="SAM" id="SignalP"/>
    </source>
</evidence>
<organism evidence="5 6">
    <name type="scientific">Alteraurantiacibacter palmitatis</name>
    <dbReference type="NCBI Taxonomy" id="2054628"/>
    <lineage>
        <taxon>Bacteria</taxon>
        <taxon>Pseudomonadati</taxon>
        <taxon>Pseudomonadota</taxon>
        <taxon>Alphaproteobacteria</taxon>
        <taxon>Sphingomonadales</taxon>
        <taxon>Erythrobacteraceae</taxon>
        <taxon>Alteraurantiacibacter</taxon>
    </lineage>
</organism>
<comment type="caution">
    <text evidence="5">The sequence shown here is derived from an EMBL/GenBank/DDBJ whole genome shotgun (WGS) entry which is preliminary data.</text>
</comment>
<dbReference type="Gene3D" id="2.60.40.1180">
    <property type="entry name" value="Golgi alpha-mannosidase II"/>
    <property type="match status" value="2"/>
</dbReference>
<dbReference type="PROSITE" id="PS51820">
    <property type="entry name" value="PA14"/>
    <property type="match status" value="1"/>
</dbReference>
<dbReference type="Pfam" id="PF21365">
    <property type="entry name" value="Glyco_hydro_31_3rd"/>
    <property type="match status" value="1"/>
</dbReference>
<dbReference type="InterPro" id="IPR037524">
    <property type="entry name" value="PA14/GLEYA"/>
</dbReference>
<dbReference type="Proteomes" id="UP001595456">
    <property type="component" value="Unassembled WGS sequence"/>
</dbReference>
<sequence length="933" mass="104666">MRALLAVAALAAILAVPAMAGEVEQVPHGLVVTTDAGEKVRLLAFADGTIRVTVAEDLAAVSPSLMVTQEADGAPVFHTDGTYASLTTHRGHAMVQLSDGRLTVYDAQGAVLLDEYAPARRMQPVNVEGQRWLATRVQFNRGTDEGLYGLGQHQNRQMNYNGEDVELAQHNMAIAIPYMVSTRGYGILWDNNSITRVGDPTPYRPLELDWRADYYLDRRFALSRREATINYQYIRDQARWPTEALSRTEAATSGQNTAGNAVQSQAVIWSGRFRADRAGTHKFRLYSSSYVRVLANGREVLNRWRQNWNPWYHHFELELRAGERVDLRVEWEPNAGYIALEHAEPLPAADRHSVSFASDAGTAIDYYVVPAPTMDEGIAGYRRLTGKAPMMPRWSYGFWQSRQRYQTQDELTQALGWYRALNIPIDAIVQDWFYWPEDQWGCHCFDPARFPDPAAMVRSVHANNARIMISVWPKFYPNTANAQELAAGGFLYQRPLDAGQRDWVGPGYANTFYDPYSGEARAIYARQMIEALAPLGFDAWWMDATEPDWHSNLSVEERAFQMRSPVTGTPGLAIFNSYPLVHAEGVADALRAAQPNRRPFILTRSGFGGVQRASAALWSGDVAARWDDLRDQISAGTNLSVAGVPNWTHDIGGFSVESRYTYQLPEHLPEWRELYLRWFQFGAFSPLFRSHGEFPLRETPVIASEDEAMLEGLTYYHRLRYRLLPYIYTLAAGTHFDDGTILRPLVMDFEADRRTWEIDDQYLFGPSIMVAPVTVFGARERQVYLPAGTDWYDAQTGARHAGGQTITVDAPRERIPLFIRAGAIVPLGPVVQHANENPQGPLVVHVFAGADGAFSLYEDQGEDMGHARGEFSRIPMRWFDASRTFTLGARQGSFPGMEDLREIAVIVHDGSSSGPVFEAEEPGGLLYHGEPIP</sequence>
<dbReference type="InterPro" id="IPR017853">
    <property type="entry name" value="GH"/>
</dbReference>
<dbReference type="RefSeq" id="WP_336924325.1">
    <property type="nucleotide sequence ID" value="NZ_JBANRO010000001.1"/>
</dbReference>
<dbReference type="PANTHER" id="PTHR43863">
    <property type="entry name" value="HYDROLASE, PUTATIVE (AFU_ORTHOLOGUE AFUA_1G03140)-RELATED"/>
    <property type="match status" value="1"/>
</dbReference>